<dbReference type="InterPro" id="IPR036188">
    <property type="entry name" value="FAD/NAD-bd_sf"/>
</dbReference>
<protein>
    <submittedName>
        <fullName evidence="3">FAD-dependent oxidoreductase</fullName>
    </submittedName>
</protein>
<evidence type="ECO:0000313" key="4">
    <source>
        <dbReference type="Proteomes" id="UP000307380"/>
    </source>
</evidence>
<evidence type="ECO:0000259" key="2">
    <source>
        <dbReference type="Pfam" id="PF01494"/>
    </source>
</evidence>
<name>A0A4S4FM61_9MICO</name>
<dbReference type="GO" id="GO:0016491">
    <property type="term" value="F:oxidoreductase activity"/>
    <property type="evidence" value="ECO:0007669"/>
    <property type="project" value="UniProtKB-KW"/>
</dbReference>
<dbReference type="PANTHER" id="PTHR43476:SF5">
    <property type="entry name" value="FAD-DEPENDENT MONOOXYGENASE"/>
    <property type="match status" value="1"/>
</dbReference>
<reference evidence="3 4" key="1">
    <citation type="submission" date="2019-04" db="EMBL/GenBank/DDBJ databases">
        <authorList>
            <person name="Jiang L."/>
        </authorList>
    </citation>
    <scope>NUCLEOTIDE SEQUENCE [LARGE SCALE GENOMIC DNA]</scope>
    <source>
        <strain evidence="3 4">YIM 131861</strain>
    </source>
</reference>
<dbReference type="Pfam" id="PF01494">
    <property type="entry name" value="FAD_binding_3"/>
    <property type="match status" value="1"/>
</dbReference>
<dbReference type="Gene3D" id="3.50.50.60">
    <property type="entry name" value="FAD/NAD(P)-binding domain"/>
    <property type="match status" value="2"/>
</dbReference>
<feature type="domain" description="FAD-binding" evidence="2">
    <location>
        <begin position="7"/>
        <end position="326"/>
    </location>
</feature>
<dbReference type="RefSeq" id="WP_136425078.1">
    <property type="nucleotide sequence ID" value="NZ_SSSN01000011.1"/>
</dbReference>
<proteinExistence type="predicted"/>
<evidence type="ECO:0000313" key="3">
    <source>
        <dbReference type="EMBL" id="THG31311.1"/>
    </source>
</evidence>
<dbReference type="Proteomes" id="UP000307380">
    <property type="component" value="Unassembled WGS sequence"/>
</dbReference>
<organism evidence="3 4">
    <name type="scientific">Orlajensenia flava</name>
    <dbReference type="NCBI Taxonomy" id="2565934"/>
    <lineage>
        <taxon>Bacteria</taxon>
        <taxon>Bacillati</taxon>
        <taxon>Actinomycetota</taxon>
        <taxon>Actinomycetes</taxon>
        <taxon>Micrococcales</taxon>
        <taxon>Microbacteriaceae</taxon>
        <taxon>Orlajensenia</taxon>
    </lineage>
</organism>
<sequence>MIEEISTRVCIAGGGPAGMMLGLLLGRAGIDVVVLEKHADFFRDFRGDTVHPSTMNLIDQLGIRDAFERIPHARLPRLDAVVDGIRLHAIDFRSLPKPNRDVTFMPQWDLLDLLAEEARHSPSFRLVMDADVTGVTWTGQHVTGVMAQTPDGELRVRADLTVAADGRDSTVRQALDLGVDQFGVPIDLTWFRLDRPVAPVPDTLGYLRDGSVLITIPRPEYLQCGLLIPKDGFSDVKAAGMDAFRDRIRRVAPRLGSVVDGLRSWDQVKLLSVQIDRVQRWSRGGALCIGDAAHAMSPVFGVGINYAVQDAVAAANILVPVLRESGVGPAAIDRALVRVERRRRMPTTLMQRVQMVVHGVIGRGRDMVVLHNPPTMGERLAIRLVLPLVRPLIARLVGYGFRPERIDADVLGESGSR</sequence>
<gene>
    <name evidence="3" type="ORF">E6C70_13510</name>
</gene>
<dbReference type="SUPFAM" id="SSF51905">
    <property type="entry name" value="FAD/NAD(P)-binding domain"/>
    <property type="match status" value="1"/>
</dbReference>
<dbReference type="InterPro" id="IPR050631">
    <property type="entry name" value="PheA/TfdB_FAD_monoxygenase"/>
</dbReference>
<dbReference type="InterPro" id="IPR002938">
    <property type="entry name" value="FAD-bd"/>
</dbReference>
<dbReference type="AlphaFoldDB" id="A0A4S4FM61"/>
<dbReference type="NCBIfam" id="NF004834">
    <property type="entry name" value="PRK06185.1-3"/>
    <property type="match status" value="1"/>
</dbReference>
<dbReference type="PRINTS" id="PR00420">
    <property type="entry name" value="RNGMNOXGNASE"/>
</dbReference>
<keyword evidence="1" id="KW-0560">Oxidoreductase</keyword>
<evidence type="ECO:0000256" key="1">
    <source>
        <dbReference type="ARBA" id="ARBA00023002"/>
    </source>
</evidence>
<dbReference type="GO" id="GO:0071949">
    <property type="term" value="F:FAD binding"/>
    <property type="evidence" value="ECO:0007669"/>
    <property type="project" value="InterPro"/>
</dbReference>
<dbReference type="PANTHER" id="PTHR43476">
    <property type="entry name" value="3-(3-HYDROXY-PHENYL)PROPIONATE/3-HYDROXYCINNAMIC ACID HYDROXYLASE"/>
    <property type="match status" value="1"/>
</dbReference>
<dbReference type="OrthoDB" id="9791689at2"/>
<dbReference type="EMBL" id="SSSN01000011">
    <property type="protein sequence ID" value="THG31311.1"/>
    <property type="molecule type" value="Genomic_DNA"/>
</dbReference>
<keyword evidence="4" id="KW-1185">Reference proteome</keyword>
<accession>A0A4S4FM61</accession>
<comment type="caution">
    <text evidence="3">The sequence shown here is derived from an EMBL/GenBank/DDBJ whole genome shotgun (WGS) entry which is preliminary data.</text>
</comment>